<sequence>MTSRQRHRRIPSGGSATTTQTTASNASTTVQAPNSTRTGSSQPTSTLPSVRRTLFNSGTNSRSQQLASNSVSVTSSDYGSVIPMDTNTGLSGNSNPFGGSNISKSVPKSGTSLSPSPDNGDIVPRDKNGCYKLDIPILPPAVFEAAGGGDSMEGIEHSGGAEIPVEEGGELAGRDKESMLHLSSFIALGVSSRYKSLFLTKETEIDASFVEMMRHNRSRHIHGEPSGIDHHFLLFVFLEIKPVLLEHLLTITLEVFLLVQQNLRDRVLELEEDNWMFEAEEEVKL</sequence>
<evidence type="ECO:0000256" key="1">
    <source>
        <dbReference type="SAM" id="MobiDB-lite"/>
    </source>
</evidence>
<feature type="compositionally biased region" description="Polar residues" evidence="1">
    <location>
        <begin position="30"/>
        <end position="78"/>
    </location>
</feature>
<dbReference type="OrthoDB" id="4188844at2759"/>
<feature type="compositionally biased region" description="Low complexity" evidence="1">
    <location>
        <begin position="15"/>
        <end position="29"/>
    </location>
</feature>
<reference evidence="2" key="1">
    <citation type="submission" date="2014-02" db="EMBL/GenBank/DDBJ databases">
        <title>The Genome Sequence of Trichophyton rubrum (morphotype fischeri) CBS 288.86.</title>
        <authorList>
            <consortium name="The Broad Institute Genomics Platform"/>
            <person name="Cuomo C.A."/>
            <person name="White T.C."/>
            <person name="Graser Y."/>
            <person name="Martinez-Rossi N."/>
            <person name="Heitman J."/>
            <person name="Young S.K."/>
            <person name="Zeng Q."/>
            <person name="Gargeya S."/>
            <person name="Abouelleil A."/>
            <person name="Alvarado L."/>
            <person name="Chapman S.B."/>
            <person name="Gainer-Dewar J."/>
            <person name="Goldberg J."/>
            <person name="Griggs A."/>
            <person name="Gujja S."/>
            <person name="Hansen M."/>
            <person name="Howarth C."/>
            <person name="Imamovic A."/>
            <person name="Larimer J."/>
            <person name="Martinez D."/>
            <person name="Murphy C."/>
            <person name="Pearson M.D."/>
            <person name="Persinoti G."/>
            <person name="Poon T."/>
            <person name="Priest M."/>
            <person name="Roberts A.D."/>
            <person name="Saif S."/>
            <person name="Shea T.D."/>
            <person name="Sykes S.N."/>
            <person name="Wortman J."/>
            <person name="Nusbaum C."/>
            <person name="Birren B."/>
        </authorList>
    </citation>
    <scope>NUCLEOTIDE SEQUENCE [LARGE SCALE GENOMIC DNA]</scope>
    <source>
        <strain evidence="2">CBS 288.86</strain>
    </source>
</reference>
<dbReference type="EMBL" id="KK207780">
    <property type="protein sequence ID" value="EZF54697.1"/>
    <property type="molecule type" value="Genomic_DNA"/>
</dbReference>
<dbReference type="Proteomes" id="UP000023758">
    <property type="component" value="Unassembled WGS sequence"/>
</dbReference>
<protein>
    <submittedName>
        <fullName evidence="2">Uncharacterized protein</fullName>
    </submittedName>
</protein>
<dbReference type="AlphaFoldDB" id="A0A022W8M4"/>
<dbReference type="HOGENOM" id="CLU_076636_0_0_1"/>
<feature type="region of interest" description="Disordered" evidence="1">
    <location>
        <begin position="1"/>
        <end position="122"/>
    </location>
</feature>
<proteinExistence type="predicted"/>
<gene>
    <name evidence="2" type="ORF">H103_02670</name>
</gene>
<feature type="compositionally biased region" description="Polar residues" evidence="1">
    <location>
        <begin position="85"/>
        <end position="117"/>
    </location>
</feature>
<evidence type="ECO:0000313" key="2">
    <source>
        <dbReference type="EMBL" id="EZF54697.1"/>
    </source>
</evidence>
<accession>A0A022W8M4</accession>
<organism evidence="2">
    <name type="scientific">Trichophyton rubrum CBS 288.86</name>
    <dbReference type="NCBI Taxonomy" id="1215330"/>
    <lineage>
        <taxon>Eukaryota</taxon>
        <taxon>Fungi</taxon>
        <taxon>Dikarya</taxon>
        <taxon>Ascomycota</taxon>
        <taxon>Pezizomycotina</taxon>
        <taxon>Eurotiomycetes</taxon>
        <taxon>Eurotiomycetidae</taxon>
        <taxon>Onygenales</taxon>
        <taxon>Arthrodermataceae</taxon>
        <taxon>Trichophyton</taxon>
    </lineage>
</organism>
<name>A0A022W8M4_TRIRU</name>
<feature type="compositionally biased region" description="Basic residues" evidence="1">
    <location>
        <begin position="1"/>
        <end position="10"/>
    </location>
</feature>